<reference evidence="1" key="1">
    <citation type="submission" date="2019-04" db="EMBL/GenBank/DDBJ databases">
        <title>Microbes associate with the intestines of laboratory mice.</title>
        <authorList>
            <person name="Navarre W."/>
            <person name="Wong E."/>
            <person name="Huang K.C."/>
            <person name="Tropini C."/>
            <person name="Ng K."/>
            <person name="Yu B."/>
        </authorList>
    </citation>
    <scope>NUCLEOTIDE SEQUENCE</scope>
    <source>
        <strain evidence="1">NM86_A22</strain>
    </source>
</reference>
<name>A0AC61S4R4_9BACT</name>
<dbReference type="EMBL" id="SSTG01000103">
    <property type="protein sequence ID" value="THG46828.1"/>
    <property type="molecule type" value="Genomic_DNA"/>
</dbReference>
<comment type="caution">
    <text evidence="1">The sequence shown here is derived from an EMBL/GenBank/DDBJ whole genome shotgun (WGS) entry which is preliminary data.</text>
</comment>
<protein>
    <submittedName>
        <fullName evidence="1">DUF2461 domain-containing protein</fullName>
    </submittedName>
</protein>
<evidence type="ECO:0000313" key="1">
    <source>
        <dbReference type="EMBL" id="THG46828.1"/>
    </source>
</evidence>
<evidence type="ECO:0000313" key="2">
    <source>
        <dbReference type="Proteomes" id="UP000305401"/>
    </source>
</evidence>
<dbReference type="Proteomes" id="UP000305401">
    <property type="component" value="Unassembled WGS sequence"/>
</dbReference>
<sequence length="224" mass="26758">MPYYTSDLFNFLENLEQNNNREWFAAHKDTYTALRKLWMDDLARMHEAMCQWEPRLKAYRTETCAYRIYRDTRFSPDKTPYKTYFSAIFSPYGKQPHRGSYYLHMSPHKNESGLFGGVWMPEAPVLKKLRHAIVDNIDEFEEILNEPLLKKNYKQWESEKLKTAPKGWAKDHPQIELLRLKDFGMVHNVETSFFIDSSWPEKAAGIFKYIKPFVDFLNYSIDEE</sequence>
<organism evidence="1 2">
    <name type="scientific">Muribaculum caecicola</name>
    <dbReference type="NCBI Taxonomy" id="3038144"/>
    <lineage>
        <taxon>Bacteria</taxon>
        <taxon>Pseudomonadati</taxon>
        <taxon>Bacteroidota</taxon>
        <taxon>Bacteroidia</taxon>
        <taxon>Bacteroidales</taxon>
        <taxon>Muribaculaceae</taxon>
        <taxon>Muribaculum</taxon>
    </lineage>
</organism>
<accession>A0AC61S4R4</accession>
<gene>
    <name evidence="1" type="ORF">E5990_08080</name>
</gene>
<keyword evidence="2" id="KW-1185">Reference proteome</keyword>
<proteinExistence type="predicted"/>